<evidence type="ECO:0000256" key="9">
    <source>
        <dbReference type="ARBA" id="ARBA00023136"/>
    </source>
</evidence>
<evidence type="ECO:0000256" key="8">
    <source>
        <dbReference type="ARBA" id="ARBA00023040"/>
    </source>
</evidence>
<evidence type="ECO:0000259" key="13">
    <source>
        <dbReference type="PROSITE" id="PS50262"/>
    </source>
</evidence>
<dbReference type="Proteomes" id="UP000324091">
    <property type="component" value="Chromosome 15"/>
</dbReference>
<protein>
    <submittedName>
        <fullName evidence="14">Pineal opsin</fullName>
    </submittedName>
</protein>
<dbReference type="GO" id="GO:0007602">
    <property type="term" value="P:phototransduction"/>
    <property type="evidence" value="ECO:0007669"/>
    <property type="project" value="UniProtKB-KW"/>
</dbReference>
<proteinExistence type="predicted"/>
<dbReference type="EMBL" id="RHFK02000007">
    <property type="protein sequence ID" value="TWW72897.1"/>
    <property type="molecule type" value="Genomic_DNA"/>
</dbReference>
<dbReference type="PRINTS" id="PR00237">
    <property type="entry name" value="GPCRRHODOPSN"/>
</dbReference>
<dbReference type="PROSITE" id="PS00238">
    <property type="entry name" value="OPSIN"/>
    <property type="match status" value="1"/>
</dbReference>
<evidence type="ECO:0000256" key="12">
    <source>
        <dbReference type="SAM" id="Phobius"/>
    </source>
</evidence>
<gene>
    <name evidence="14" type="ORF">D4764_15G0002910</name>
</gene>
<keyword evidence="6 12" id="KW-1133">Transmembrane helix</keyword>
<keyword evidence="5" id="KW-0681">Retinal protein</keyword>
<reference evidence="14 15" key="1">
    <citation type="submission" date="2019-04" db="EMBL/GenBank/DDBJ databases">
        <title>Chromosome genome assembly for Takifugu flavidus.</title>
        <authorList>
            <person name="Xiao S."/>
        </authorList>
    </citation>
    <scope>NUCLEOTIDE SEQUENCE [LARGE SCALE GENOMIC DNA]</scope>
    <source>
        <strain evidence="14">HTHZ2018</strain>
        <tissue evidence="14">Muscle</tissue>
    </source>
</reference>
<dbReference type="SUPFAM" id="SSF81321">
    <property type="entry name" value="Family A G protein-coupled receptor-like"/>
    <property type="match status" value="1"/>
</dbReference>
<keyword evidence="2" id="KW-0600">Photoreceptor protein</keyword>
<evidence type="ECO:0000256" key="4">
    <source>
        <dbReference type="ARBA" id="ARBA00022692"/>
    </source>
</evidence>
<keyword evidence="9 12" id="KW-0472">Membrane</keyword>
<name>A0A5C6P457_9TELE</name>
<keyword evidence="8" id="KW-0297">G-protein coupled receptor</keyword>
<dbReference type="GO" id="GO:0016020">
    <property type="term" value="C:membrane"/>
    <property type="evidence" value="ECO:0007669"/>
    <property type="project" value="UniProtKB-SubCell"/>
</dbReference>
<evidence type="ECO:0000256" key="7">
    <source>
        <dbReference type="ARBA" id="ARBA00022991"/>
    </source>
</evidence>
<dbReference type="AlphaFoldDB" id="A0A5C6P457"/>
<keyword evidence="11" id="KW-0807">Transducer</keyword>
<dbReference type="Gene3D" id="1.20.1070.10">
    <property type="entry name" value="Rhodopsin 7-helix transmembrane proteins"/>
    <property type="match status" value="1"/>
</dbReference>
<dbReference type="GO" id="GO:0004930">
    <property type="term" value="F:G protein-coupled receptor activity"/>
    <property type="evidence" value="ECO:0007669"/>
    <property type="project" value="UniProtKB-KW"/>
</dbReference>
<feature type="transmembrane region" description="Helical" evidence="12">
    <location>
        <begin position="27"/>
        <end position="52"/>
    </location>
</feature>
<keyword evidence="10" id="KW-0675">Receptor</keyword>
<comment type="caution">
    <text evidence="14">The sequence shown here is derived from an EMBL/GenBank/DDBJ whole genome shotgun (WGS) entry which is preliminary data.</text>
</comment>
<evidence type="ECO:0000256" key="6">
    <source>
        <dbReference type="ARBA" id="ARBA00022989"/>
    </source>
</evidence>
<dbReference type="PROSITE" id="PS50262">
    <property type="entry name" value="G_PROTEIN_RECEP_F1_2"/>
    <property type="match status" value="1"/>
</dbReference>
<dbReference type="InterPro" id="IPR050125">
    <property type="entry name" value="GPCR_opsins"/>
</dbReference>
<keyword evidence="3" id="KW-0716">Sensory transduction</keyword>
<evidence type="ECO:0000313" key="14">
    <source>
        <dbReference type="EMBL" id="TWW72897.1"/>
    </source>
</evidence>
<evidence type="ECO:0000256" key="3">
    <source>
        <dbReference type="ARBA" id="ARBA00022606"/>
    </source>
</evidence>
<keyword evidence="4 12" id="KW-0812">Transmembrane</keyword>
<sequence length="228" mass="24431">MEGSDCSSPEQVSGINASTSRKREQRVLCMVVIMVICYLLCWLPYGVVALLATFGPPDLVTPEASIIPSILAKSSTVINPIIYVFMNKQECVGNMIKGRKCVPDSSDTTCGVLDGGSENLETVNSSIIYMLSAWPLFYRCFLALLCCQDPRSGSSMKSSSKVATKAKGVTPTGQRRTDFLYMVASLGRPAATIPQLGPSFDATNDFTKPPSSDTIKPVVVSLAAHCDG</sequence>
<dbReference type="InterPro" id="IPR027430">
    <property type="entry name" value="Retinal_BS"/>
</dbReference>
<evidence type="ECO:0000256" key="1">
    <source>
        <dbReference type="ARBA" id="ARBA00004141"/>
    </source>
</evidence>
<evidence type="ECO:0000313" key="15">
    <source>
        <dbReference type="Proteomes" id="UP000324091"/>
    </source>
</evidence>
<dbReference type="InterPro" id="IPR000276">
    <property type="entry name" value="GPCR_Rhodpsn"/>
</dbReference>
<accession>A0A5C6P457</accession>
<evidence type="ECO:0000256" key="11">
    <source>
        <dbReference type="ARBA" id="ARBA00023224"/>
    </source>
</evidence>
<evidence type="ECO:0000256" key="5">
    <source>
        <dbReference type="ARBA" id="ARBA00022925"/>
    </source>
</evidence>
<feature type="domain" description="G-protein coupled receptors family 1 profile" evidence="13">
    <location>
        <begin position="1"/>
        <end position="83"/>
    </location>
</feature>
<organism evidence="14 15">
    <name type="scientific">Takifugu flavidus</name>
    <name type="common">sansaifugu</name>
    <dbReference type="NCBI Taxonomy" id="433684"/>
    <lineage>
        <taxon>Eukaryota</taxon>
        <taxon>Metazoa</taxon>
        <taxon>Chordata</taxon>
        <taxon>Craniata</taxon>
        <taxon>Vertebrata</taxon>
        <taxon>Euteleostomi</taxon>
        <taxon>Actinopterygii</taxon>
        <taxon>Neopterygii</taxon>
        <taxon>Teleostei</taxon>
        <taxon>Neoteleostei</taxon>
        <taxon>Acanthomorphata</taxon>
        <taxon>Eupercaria</taxon>
        <taxon>Tetraodontiformes</taxon>
        <taxon>Tetradontoidea</taxon>
        <taxon>Tetraodontidae</taxon>
        <taxon>Takifugu</taxon>
    </lineage>
</organism>
<dbReference type="GO" id="GO:0009881">
    <property type="term" value="F:photoreceptor activity"/>
    <property type="evidence" value="ECO:0007669"/>
    <property type="project" value="UniProtKB-KW"/>
</dbReference>
<keyword evidence="7" id="KW-0157">Chromophore</keyword>
<evidence type="ECO:0000256" key="10">
    <source>
        <dbReference type="ARBA" id="ARBA00023170"/>
    </source>
</evidence>
<dbReference type="InterPro" id="IPR017452">
    <property type="entry name" value="GPCR_Rhodpsn_7TM"/>
</dbReference>
<dbReference type="Pfam" id="PF00001">
    <property type="entry name" value="7tm_1"/>
    <property type="match status" value="1"/>
</dbReference>
<comment type="subcellular location">
    <subcellularLocation>
        <location evidence="1">Membrane</location>
        <topology evidence="1">Multi-pass membrane protein</topology>
    </subcellularLocation>
</comment>
<evidence type="ECO:0000256" key="2">
    <source>
        <dbReference type="ARBA" id="ARBA00022543"/>
    </source>
</evidence>
<keyword evidence="15" id="KW-1185">Reference proteome</keyword>
<dbReference type="PANTHER" id="PTHR24240">
    <property type="entry name" value="OPSIN"/>
    <property type="match status" value="1"/>
</dbReference>